<evidence type="ECO:0000256" key="3">
    <source>
        <dbReference type="ARBA" id="ARBA00022448"/>
    </source>
</evidence>
<dbReference type="InterPro" id="IPR000175">
    <property type="entry name" value="Na/ntran_symport"/>
</dbReference>
<feature type="transmembrane region" description="Helical" evidence="8">
    <location>
        <begin position="294"/>
        <end position="318"/>
    </location>
</feature>
<keyword evidence="10" id="KW-1185">Reference proteome</keyword>
<evidence type="ECO:0000313" key="9">
    <source>
        <dbReference type="EMBL" id="CAK8671892.1"/>
    </source>
</evidence>
<feature type="transmembrane region" description="Helical" evidence="8">
    <location>
        <begin position="82"/>
        <end position="105"/>
    </location>
</feature>
<protein>
    <submittedName>
        <fullName evidence="9">Uncharacterized protein</fullName>
    </submittedName>
</protein>
<dbReference type="InterPro" id="IPR037272">
    <property type="entry name" value="SNS_sf"/>
</dbReference>
<sequence>MATMTTTMEATTTNVTSNITSGRPVSTAEEYFKYRVLRMDQSDGIGDPGAVLWDLCLCLLLAWVIVYVCLVKGVKSTGKVVYFTATFPYIILIILLIRGCTLDGAGDGILFYITPQWHRLQDSTVWSAAATQIFYSLGVSFGGLLTFASYNKFNNNILRDTLIVSIGNCATSVFAGFVIFSVIGHMAFRLNLKVDEVIDQGPGLAFVAYPEAVSLLPVPQLWSILFFFMLLTLGLDSQFAMLETVVTGFIDEFPRFLRKRKMLFTLFIAIIAFLLGILLVTEGGVYWFELYNYYSAYYGLLALSFLMCTAINWGYGYFFTYRWRFNTDIKLMLGNEPSWYFKLAWMFVTPVMLLFLLIYTGINSSTITYGDYTYPKWANDLGICMSVSVVAVVPIYAFCRLAVAWKRGETIKSLIVPNIKWRPADRSVKYDSMKGAISLQYTTYEQNVSDVITNPYPVNQKSRL</sequence>
<dbReference type="SUPFAM" id="SSF161070">
    <property type="entry name" value="SNF-like"/>
    <property type="match status" value="1"/>
</dbReference>
<dbReference type="Pfam" id="PF00209">
    <property type="entry name" value="SNF"/>
    <property type="match status" value="1"/>
</dbReference>
<evidence type="ECO:0000256" key="1">
    <source>
        <dbReference type="ARBA" id="ARBA00004141"/>
    </source>
</evidence>
<reference evidence="9 10" key="1">
    <citation type="submission" date="2024-02" db="EMBL/GenBank/DDBJ databases">
        <authorList>
            <person name="Daric V."/>
            <person name="Darras S."/>
        </authorList>
    </citation>
    <scope>NUCLEOTIDE SEQUENCE [LARGE SCALE GENOMIC DNA]</scope>
</reference>
<proteinExistence type="inferred from homology"/>
<dbReference type="PROSITE" id="PS50267">
    <property type="entry name" value="NA_NEUROTRAN_SYMP_3"/>
    <property type="match status" value="1"/>
</dbReference>
<evidence type="ECO:0000256" key="4">
    <source>
        <dbReference type="ARBA" id="ARBA00022692"/>
    </source>
</evidence>
<comment type="caution">
    <text evidence="9">The sequence shown here is derived from an EMBL/GenBank/DDBJ whole genome shotgun (WGS) entry which is preliminary data.</text>
</comment>
<accession>A0ABP0EWS9</accession>
<dbReference type="Proteomes" id="UP001642483">
    <property type="component" value="Unassembled WGS sequence"/>
</dbReference>
<evidence type="ECO:0000256" key="8">
    <source>
        <dbReference type="SAM" id="Phobius"/>
    </source>
</evidence>
<name>A0ABP0EWS9_CLALP</name>
<keyword evidence="7" id="KW-0325">Glycoprotein</keyword>
<feature type="transmembrane region" description="Helical" evidence="8">
    <location>
        <begin position="263"/>
        <end position="288"/>
    </location>
</feature>
<evidence type="ECO:0000313" key="10">
    <source>
        <dbReference type="Proteomes" id="UP001642483"/>
    </source>
</evidence>
<feature type="transmembrane region" description="Helical" evidence="8">
    <location>
        <begin position="339"/>
        <end position="362"/>
    </location>
</feature>
<comment type="similarity">
    <text evidence="2">Belongs to the sodium:neurotransmitter symporter (SNF) (TC 2.A.22) family.</text>
</comment>
<evidence type="ECO:0000256" key="7">
    <source>
        <dbReference type="ARBA" id="ARBA00023180"/>
    </source>
</evidence>
<organism evidence="9 10">
    <name type="scientific">Clavelina lepadiformis</name>
    <name type="common">Light-bulb sea squirt</name>
    <name type="synonym">Ascidia lepadiformis</name>
    <dbReference type="NCBI Taxonomy" id="159417"/>
    <lineage>
        <taxon>Eukaryota</taxon>
        <taxon>Metazoa</taxon>
        <taxon>Chordata</taxon>
        <taxon>Tunicata</taxon>
        <taxon>Ascidiacea</taxon>
        <taxon>Aplousobranchia</taxon>
        <taxon>Clavelinidae</taxon>
        <taxon>Clavelina</taxon>
    </lineage>
</organism>
<keyword evidence="5 8" id="KW-1133">Transmembrane helix</keyword>
<keyword evidence="6 8" id="KW-0472">Membrane</keyword>
<evidence type="ECO:0000256" key="5">
    <source>
        <dbReference type="ARBA" id="ARBA00022989"/>
    </source>
</evidence>
<feature type="transmembrane region" description="Helical" evidence="8">
    <location>
        <begin position="50"/>
        <end position="70"/>
    </location>
</feature>
<keyword evidence="4 8" id="KW-0812">Transmembrane</keyword>
<dbReference type="PANTHER" id="PTHR11616">
    <property type="entry name" value="SODIUM/CHLORIDE DEPENDENT TRANSPORTER"/>
    <property type="match status" value="1"/>
</dbReference>
<feature type="transmembrane region" description="Helical" evidence="8">
    <location>
        <begin position="382"/>
        <end position="403"/>
    </location>
</feature>
<feature type="transmembrane region" description="Helical" evidence="8">
    <location>
        <begin position="162"/>
        <end position="183"/>
    </location>
</feature>
<evidence type="ECO:0000256" key="6">
    <source>
        <dbReference type="ARBA" id="ARBA00023136"/>
    </source>
</evidence>
<feature type="transmembrane region" description="Helical" evidence="8">
    <location>
        <begin position="221"/>
        <end position="242"/>
    </location>
</feature>
<dbReference type="PANTHER" id="PTHR11616:SF321">
    <property type="entry name" value="SODIUM-DEPENDENT NUTRIENT AMINO ACID TRANSPORTER 1-RELATED"/>
    <property type="match status" value="1"/>
</dbReference>
<comment type="subcellular location">
    <subcellularLocation>
        <location evidence="1">Membrane</location>
        <topology evidence="1">Multi-pass membrane protein</topology>
    </subcellularLocation>
</comment>
<evidence type="ECO:0000256" key="2">
    <source>
        <dbReference type="ARBA" id="ARBA00006459"/>
    </source>
</evidence>
<keyword evidence="3" id="KW-0813">Transport</keyword>
<dbReference type="EMBL" id="CAWYQH010000001">
    <property type="protein sequence ID" value="CAK8671892.1"/>
    <property type="molecule type" value="Genomic_DNA"/>
</dbReference>
<gene>
    <name evidence="9" type="ORF">CVLEPA_LOCUS922</name>
</gene>
<feature type="transmembrane region" description="Helical" evidence="8">
    <location>
        <begin position="125"/>
        <end position="150"/>
    </location>
</feature>
<dbReference type="PRINTS" id="PR00176">
    <property type="entry name" value="NANEUSMPORT"/>
</dbReference>